<evidence type="ECO:0000313" key="2">
    <source>
        <dbReference type="EMBL" id="EKX68068.1"/>
    </source>
</evidence>
<name>L1L631_9ACTN</name>
<reference evidence="2 3" key="1">
    <citation type="submission" date="2012-11" db="EMBL/GenBank/DDBJ databases">
        <authorList>
            <person name="Huguet-Tapia J.C."/>
            <person name="Durkin A.S."/>
            <person name="Pettis G.S."/>
            <person name="Badger J.H."/>
        </authorList>
    </citation>
    <scope>NUCLEOTIDE SEQUENCE [LARGE SCALE GENOMIC DNA]</scope>
    <source>
        <strain evidence="2 3">91-03</strain>
    </source>
</reference>
<accession>L1L631</accession>
<gene>
    <name evidence="2" type="ORF">STRIP9103_03021</name>
</gene>
<proteinExistence type="predicted"/>
<dbReference type="Proteomes" id="UP000010411">
    <property type="component" value="Unassembled WGS sequence"/>
</dbReference>
<feature type="compositionally biased region" description="Low complexity" evidence="1">
    <location>
        <begin position="56"/>
        <end position="67"/>
    </location>
</feature>
<dbReference type="PATRIC" id="fig|698759.3.peg.1387"/>
<dbReference type="AlphaFoldDB" id="L1L631"/>
<feature type="region of interest" description="Disordered" evidence="1">
    <location>
        <begin position="1"/>
        <end position="145"/>
    </location>
</feature>
<keyword evidence="3" id="KW-1185">Reference proteome</keyword>
<organism evidence="2 3">
    <name type="scientific">Streptomyces ipomoeae 91-03</name>
    <dbReference type="NCBI Taxonomy" id="698759"/>
    <lineage>
        <taxon>Bacteria</taxon>
        <taxon>Bacillati</taxon>
        <taxon>Actinomycetota</taxon>
        <taxon>Actinomycetes</taxon>
        <taxon>Kitasatosporales</taxon>
        <taxon>Streptomycetaceae</taxon>
        <taxon>Streptomyces</taxon>
    </lineage>
</organism>
<evidence type="ECO:0000256" key="1">
    <source>
        <dbReference type="SAM" id="MobiDB-lite"/>
    </source>
</evidence>
<dbReference type="EMBL" id="AEJC01000103">
    <property type="protein sequence ID" value="EKX68068.1"/>
    <property type="molecule type" value="Genomic_DNA"/>
</dbReference>
<evidence type="ECO:0000313" key="3">
    <source>
        <dbReference type="Proteomes" id="UP000010411"/>
    </source>
</evidence>
<protein>
    <submittedName>
        <fullName evidence="2">Uncharacterized protein</fullName>
    </submittedName>
</protein>
<comment type="caution">
    <text evidence="2">The sequence shown here is derived from an EMBL/GenBank/DDBJ whole genome shotgun (WGS) entry which is preliminary data.</text>
</comment>
<sequence>MIFSRAATDRPRCSVTAGNRPPSCGKITRGRVDTRTRLPTTRAARDRSPQRPPLVSASGAASAIGFGHFRRPLAQPAEHPLQSRGARASMDPFFGGPSYSAARPRVAPPPHGNARTGPYGSSYEAVPRAPCDPVHIPCKGREFAR</sequence>